<name>A0ABV1K5E7_9PSEU</name>
<feature type="domain" description="TM2" evidence="7">
    <location>
        <begin position="212"/>
        <end position="263"/>
    </location>
</feature>
<evidence type="ECO:0000313" key="10">
    <source>
        <dbReference type="Proteomes" id="UP001494902"/>
    </source>
</evidence>
<evidence type="ECO:0000259" key="7">
    <source>
        <dbReference type="Pfam" id="PF05154"/>
    </source>
</evidence>
<keyword evidence="3 6" id="KW-1133">Transmembrane helix</keyword>
<feature type="compositionally biased region" description="Low complexity" evidence="5">
    <location>
        <begin position="71"/>
        <end position="86"/>
    </location>
</feature>
<feature type="region of interest" description="Disordered" evidence="5">
    <location>
        <begin position="56"/>
        <end position="191"/>
    </location>
</feature>
<reference evidence="9 10" key="1">
    <citation type="submission" date="2024-03" db="EMBL/GenBank/DDBJ databases">
        <title>Draft genome sequence of Pseudonocardia nematodicida JCM 31783.</title>
        <authorList>
            <person name="Butdee W."/>
            <person name="Duangmal K."/>
        </authorList>
    </citation>
    <scope>NUCLEOTIDE SEQUENCE [LARGE SCALE GENOMIC DNA]</scope>
    <source>
        <strain evidence="9 10">JCM 31783</strain>
    </source>
</reference>
<evidence type="ECO:0000313" key="9">
    <source>
        <dbReference type="EMBL" id="MEQ3549686.1"/>
    </source>
</evidence>
<proteinExistence type="predicted"/>
<feature type="domain" description="DUF1707" evidence="8">
    <location>
        <begin position="7"/>
        <end position="56"/>
    </location>
</feature>
<dbReference type="InterPro" id="IPR012551">
    <property type="entry name" value="DUF1707_SHOCT-like"/>
</dbReference>
<dbReference type="RefSeq" id="WP_349296752.1">
    <property type="nucleotide sequence ID" value="NZ_JBEDNQ010000001.1"/>
</dbReference>
<dbReference type="Proteomes" id="UP001494902">
    <property type="component" value="Unassembled WGS sequence"/>
</dbReference>
<evidence type="ECO:0000256" key="5">
    <source>
        <dbReference type="SAM" id="MobiDB-lite"/>
    </source>
</evidence>
<keyword evidence="4 6" id="KW-0472">Membrane</keyword>
<evidence type="ECO:0000256" key="2">
    <source>
        <dbReference type="ARBA" id="ARBA00022692"/>
    </source>
</evidence>
<gene>
    <name evidence="9" type="ORF">WIS52_04305</name>
</gene>
<organism evidence="9 10">
    <name type="scientific">Pseudonocardia nematodicida</name>
    <dbReference type="NCBI Taxonomy" id="1206997"/>
    <lineage>
        <taxon>Bacteria</taxon>
        <taxon>Bacillati</taxon>
        <taxon>Actinomycetota</taxon>
        <taxon>Actinomycetes</taxon>
        <taxon>Pseudonocardiales</taxon>
        <taxon>Pseudonocardiaceae</taxon>
        <taxon>Pseudonocardia</taxon>
    </lineage>
</organism>
<comment type="caution">
    <text evidence="9">The sequence shown here is derived from an EMBL/GenBank/DDBJ whole genome shotgun (WGS) entry which is preliminary data.</text>
</comment>
<comment type="subcellular location">
    <subcellularLocation>
        <location evidence="1">Membrane</location>
        <topology evidence="1">Multi-pass membrane protein</topology>
    </subcellularLocation>
</comment>
<dbReference type="InterPro" id="IPR007829">
    <property type="entry name" value="TM2"/>
</dbReference>
<evidence type="ECO:0000256" key="6">
    <source>
        <dbReference type="SAM" id="Phobius"/>
    </source>
</evidence>
<evidence type="ECO:0000256" key="4">
    <source>
        <dbReference type="ARBA" id="ARBA00023136"/>
    </source>
</evidence>
<evidence type="ECO:0000256" key="3">
    <source>
        <dbReference type="ARBA" id="ARBA00022989"/>
    </source>
</evidence>
<dbReference type="Pfam" id="PF05154">
    <property type="entry name" value="TM2"/>
    <property type="match status" value="1"/>
</dbReference>
<feature type="transmembrane region" description="Helical" evidence="6">
    <location>
        <begin position="240"/>
        <end position="267"/>
    </location>
</feature>
<feature type="compositionally biased region" description="Low complexity" evidence="5">
    <location>
        <begin position="118"/>
        <end position="134"/>
    </location>
</feature>
<keyword evidence="2 6" id="KW-0812">Transmembrane</keyword>
<dbReference type="Pfam" id="PF08044">
    <property type="entry name" value="DUF1707"/>
    <property type="match status" value="1"/>
</dbReference>
<keyword evidence="10" id="KW-1185">Reference proteome</keyword>
<dbReference type="EMBL" id="JBEDNQ010000001">
    <property type="protein sequence ID" value="MEQ3549686.1"/>
    <property type="molecule type" value="Genomic_DNA"/>
</dbReference>
<accession>A0ABV1K5E7</accession>
<evidence type="ECO:0000256" key="1">
    <source>
        <dbReference type="ARBA" id="ARBA00004141"/>
    </source>
</evidence>
<evidence type="ECO:0000259" key="8">
    <source>
        <dbReference type="Pfam" id="PF08044"/>
    </source>
</evidence>
<feature type="transmembrane region" description="Helical" evidence="6">
    <location>
        <begin position="216"/>
        <end position="234"/>
    </location>
</feature>
<sequence>MTSGQIGYAEQEDAVRALSRHYTAGRLDVAAFDDRVRRARAATTTGELVALFADLPEPHPDAVRPGAQDTGSTPDAGAGDPAGASTADDDTPTRATPFPSGYPPHGTAHFPAPDDHPAAAPFPDAHPAGAGAPPWSDVHRAQQPYEQDPRYAPYPPRFPSYEQRFGTPGQGPQAYSGHYPPHPGPPAYGPNAGYDAAAPFGREPFSGRPYSDKQKIIAGLLQLFLPFGVGRFYSGHTGLAVAQLVVTFLTFGLGAVWSFVDGIVILAGNPHDPAGRPLRP</sequence>
<protein>
    <submittedName>
        <fullName evidence="9">DUF1707 domain-containing protein</fullName>
    </submittedName>
</protein>